<protein>
    <submittedName>
        <fullName evidence="1">Nucleotidyltransferase substrate binding protein, HI0074 family</fullName>
    </submittedName>
</protein>
<dbReference type="NCBIfam" id="TIGR01987">
    <property type="entry name" value="HI0074"/>
    <property type="match status" value="1"/>
</dbReference>
<comment type="caution">
    <text evidence="1">The sequence shown here is derived from an EMBL/GenBank/DDBJ whole genome shotgun (WGS) entry which is preliminary data.</text>
</comment>
<sequence>MTKFESIREDFENALKRFEEILQERKNDIVRDSAIKRFELVFDLLWKTLKAFLEDQHSATCVSPQSCFREAFRLGVIDYNDGWIDVVKTRNNTVHAYDAKLADEVYAKLPAALSLFKKLKDALQP</sequence>
<reference evidence="1 2" key="1">
    <citation type="journal article" date="2015" name="Nature">
        <title>rRNA introns, odd ribosomes, and small enigmatic genomes across a large radiation of phyla.</title>
        <authorList>
            <person name="Brown C.T."/>
            <person name="Hug L.A."/>
            <person name="Thomas B.C."/>
            <person name="Sharon I."/>
            <person name="Castelle C.J."/>
            <person name="Singh A."/>
            <person name="Wilkins M.J."/>
            <person name="Williams K.H."/>
            <person name="Banfield J.F."/>
        </authorList>
    </citation>
    <scope>NUCLEOTIDE SEQUENCE [LARGE SCALE GENOMIC DNA]</scope>
</reference>
<evidence type="ECO:0000313" key="2">
    <source>
        <dbReference type="Proteomes" id="UP000034087"/>
    </source>
</evidence>
<dbReference type="GO" id="GO:0016740">
    <property type="term" value="F:transferase activity"/>
    <property type="evidence" value="ECO:0007669"/>
    <property type="project" value="UniProtKB-KW"/>
</dbReference>
<dbReference type="EMBL" id="LCIR01000001">
    <property type="protein sequence ID" value="KKT60352.1"/>
    <property type="molecule type" value="Genomic_DNA"/>
</dbReference>
<name>A0A0G1KVJ0_9BACT</name>
<keyword evidence="1" id="KW-0808">Transferase</keyword>
<dbReference type="AlphaFoldDB" id="A0A0G1KVJ0"/>
<gene>
    <name evidence="1" type="ORF">UW53_C0001G0002</name>
</gene>
<accession>A0A0G1KVJ0</accession>
<proteinExistence type="predicted"/>
<dbReference type="Gene3D" id="1.20.120.330">
    <property type="entry name" value="Nucleotidyltransferases domain 2"/>
    <property type="match status" value="1"/>
</dbReference>
<dbReference type="InterPro" id="IPR010235">
    <property type="entry name" value="HepT"/>
</dbReference>
<evidence type="ECO:0000313" key="1">
    <source>
        <dbReference type="EMBL" id="KKT60352.1"/>
    </source>
</evidence>
<dbReference type="Pfam" id="PF08780">
    <property type="entry name" value="NTase_sub_bind"/>
    <property type="match status" value="1"/>
</dbReference>
<organism evidence="1 2">
    <name type="scientific">Candidatus Giovannonibacteria bacterium GW2011_GWA1_44_25</name>
    <dbReference type="NCBI Taxonomy" id="1618645"/>
    <lineage>
        <taxon>Bacteria</taxon>
        <taxon>Candidatus Giovannoniibacteriota</taxon>
    </lineage>
</organism>
<dbReference type="Proteomes" id="UP000034087">
    <property type="component" value="Unassembled WGS sequence"/>
</dbReference>
<dbReference type="SUPFAM" id="SSF81593">
    <property type="entry name" value="Nucleotidyltransferase substrate binding subunit/domain"/>
    <property type="match status" value="1"/>
</dbReference>